<evidence type="ECO:0000313" key="3">
    <source>
        <dbReference type="Proteomes" id="UP000688137"/>
    </source>
</evidence>
<dbReference type="AlphaFoldDB" id="A0A8S1QVG6"/>
<feature type="signal peptide" evidence="1">
    <location>
        <begin position="1"/>
        <end position="17"/>
    </location>
</feature>
<sequence>MEIHQLLVVMISLSVYGMSKQDNKKSDQIVVLVGSNQSVSLLMVKDQLLNGQEIKSSDKKYKDIIKQFKIQLQQNSHFSEISRYQNSLLISKMAIFQIKGALILKGEFSNQSGIDLKTIFKQKGSCFLEDLQQK</sequence>
<keyword evidence="1" id="KW-0732">Signal</keyword>
<feature type="chain" id="PRO_5035838743" evidence="1">
    <location>
        <begin position="18"/>
        <end position="134"/>
    </location>
</feature>
<evidence type="ECO:0000256" key="1">
    <source>
        <dbReference type="SAM" id="SignalP"/>
    </source>
</evidence>
<accession>A0A8S1QVG6</accession>
<organism evidence="2 3">
    <name type="scientific">Paramecium primaurelia</name>
    <dbReference type="NCBI Taxonomy" id="5886"/>
    <lineage>
        <taxon>Eukaryota</taxon>
        <taxon>Sar</taxon>
        <taxon>Alveolata</taxon>
        <taxon>Ciliophora</taxon>
        <taxon>Intramacronucleata</taxon>
        <taxon>Oligohymenophorea</taxon>
        <taxon>Peniculida</taxon>
        <taxon>Parameciidae</taxon>
        <taxon>Paramecium</taxon>
    </lineage>
</organism>
<dbReference type="Proteomes" id="UP000688137">
    <property type="component" value="Unassembled WGS sequence"/>
</dbReference>
<comment type="caution">
    <text evidence="2">The sequence shown here is derived from an EMBL/GenBank/DDBJ whole genome shotgun (WGS) entry which is preliminary data.</text>
</comment>
<gene>
    <name evidence="2" type="ORF">PPRIM_AZ9-3.1.T2410006</name>
</gene>
<evidence type="ECO:0000313" key="2">
    <source>
        <dbReference type="EMBL" id="CAD8118470.1"/>
    </source>
</evidence>
<name>A0A8S1QVG6_PARPR</name>
<proteinExistence type="predicted"/>
<protein>
    <submittedName>
        <fullName evidence="2">Uncharacterized protein</fullName>
    </submittedName>
</protein>
<keyword evidence="3" id="KW-1185">Reference proteome</keyword>
<dbReference type="EMBL" id="CAJJDM010000250">
    <property type="protein sequence ID" value="CAD8118470.1"/>
    <property type="molecule type" value="Genomic_DNA"/>
</dbReference>
<reference evidence="2" key="1">
    <citation type="submission" date="2021-01" db="EMBL/GenBank/DDBJ databases">
        <authorList>
            <consortium name="Genoscope - CEA"/>
            <person name="William W."/>
        </authorList>
    </citation>
    <scope>NUCLEOTIDE SEQUENCE</scope>
</reference>